<feature type="transmembrane region" description="Helical" evidence="1">
    <location>
        <begin position="84"/>
        <end position="103"/>
    </location>
</feature>
<keyword evidence="3" id="KW-1185">Reference proteome</keyword>
<dbReference type="RefSeq" id="WP_206656411.1">
    <property type="nucleotide sequence ID" value="NZ_CP071182.1"/>
</dbReference>
<evidence type="ECO:0000313" key="3">
    <source>
        <dbReference type="Proteomes" id="UP000663505"/>
    </source>
</evidence>
<dbReference type="EMBL" id="CP071182">
    <property type="protein sequence ID" value="QSO47047.1"/>
    <property type="molecule type" value="Genomic_DNA"/>
</dbReference>
<name>A0A9X7VY93_9BACL</name>
<evidence type="ECO:0000313" key="2">
    <source>
        <dbReference type="EMBL" id="QSO47047.1"/>
    </source>
</evidence>
<proteinExistence type="predicted"/>
<accession>A0A9X7VY93</accession>
<dbReference type="AlphaFoldDB" id="A0A9X7VY93"/>
<keyword evidence="1" id="KW-0812">Transmembrane</keyword>
<reference evidence="2 3" key="1">
    <citation type="submission" date="2021-02" db="EMBL/GenBank/DDBJ databases">
        <title>Alicyclobacillus curvatus sp. nov. and Alicyclobacillus mengziensis sp. nov., two acidophilic bacteria isolated from acid mine drainage.</title>
        <authorList>
            <person name="Huang Y."/>
        </authorList>
    </citation>
    <scope>NUCLEOTIDE SEQUENCE [LARGE SCALE GENOMIC DNA]</scope>
    <source>
        <strain evidence="2 3">S30H14</strain>
    </source>
</reference>
<keyword evidence="1" id="KW-1133">Transmembrane helix</keyword>
<dbReference type="CDD" id="cd00600">
    <property type="entry name" value="Sm_like"/>
    <property type="match status" value="1"/>
</dbReference>
<gene>
    <name evidence="2" type="ORF">JZ786_21965</name>
</gene>
<dbReference type="KEGG" id="afx:JZ786_21965"/>
<sequence length="104" mass="11434">MYHPFYYQSRGWVGRTVTVHHLNGTIYQGTLMNVAPHGIYLLQHRRVQPGYVSYEGNSDTNSALRESVDAVGADIRLVYAPGSYFAFGALAGLSLGALAGGLWW</sequence>
<dbReference type="Proteomes" id="UP000663505">
    <property type="component" value="Chromosome"/>
</dbReference>
<organism evidence="2 3">
    <name type="scientific">Alicyclobacillus mengziensis</name>
    <dbReference type="NCBI Taxonomy" id="2931921"/>
    <lineage>
        <taxon>Bacteria</taxon>
        <taxon>Bacillati</taxon>
        <taxon>Bacillota</taxon>
        <taxon>Bacilli</taxon>
        <taxon>Bacillales</taxon>
        <taxon>Alicyclobacillaceae</taxon>
        <taxon>Alicyclobacillus</taxon>
    </lineage>
</organism>
<evidence type="ECO:0000256" key="1">
    <source>
        <dbReference type="SAM" id="Phobius"/>
    </source>
</evidence>
<protein>
    <submittedName>
        <fullName evidence="2">Uncharacterized protein</fullName>
    </submittedName>
</protein>
<keyword evidence="1" id="KW-0472">Membrane</keyword>